<dbReference type="Pfam" id="PF09722">
    <property type="entry name" value="Xre_MbcA_ParS_C"/>
    <property type="match status" value="1"/>
</dbReference>
<sequence>MSAFAELLSEVITDQGLIATDRLAEVLHITKTELAKATGLSRDAVSKRDRREARQTQTRLRDTVEIINRVTSWTGSPGRAFAWFRSQPLPSFGDRTAEDLVKDGRAQAVKDYLSRIAEGGYA</sequence>
<dbReference type="InterPro" id="IPR024467">
    <property type="entry name" value="Xre/MbcA/ParS-like_toxin-bd"/>
</dbReference>
<name>A0A1H3BH27_THIRO</name>
<gene>
    <name evidence="2" type="ORF">SAMN05421783_12471</name>
</gene>
<accession>A0A1H3BH27</accession>
<protein>
    <submittedName>
        <fullName evidence="2">Uncharacterized conserved protein, DUF2384 family</fullName>
    </submittedName>
</protein>
<feature type="domain" description="Antitoxin Xre/MbcA/ParS-like toxin-binding" evidence="1">
    <location>
        <begin position="72"/>
        <end position="119"/>
    </location>
</feature>
<dbReference type="Proteomes" id="UP000198816">
    <property type="component" value="Unassembled WGS sequence"/>
</dbReference>
<keyword evidence="3" id="KW-1185">Reference proteome</keyword>
<dbReference type="RefSeq" id="WP_093036505.1">
    <property type="nucleotide sequence ID" value="NZ_FNNZ01000024.1"/>
</dbReference>
<dbReference type="EMBL" id="FNNZ01000024">
    <property type="protein sequence ID" value="SDX40684.1"/>
    <property type="molecule type" value="Genomic_DNA"/>
</dbReference>
<dbReference type="STRING" id="1058.SAMN05421783_12471"/>
<dbReference type="OrthoDB" id="8755366at2"/>
<proteinExistence type="predicted"/>
<evidence type="ECO:0000313" key="3">
    <source>
        <dbReference type="Proteomes" id="UP000198816"/>
    </source>
</evidence>
<dbReference type="AlphaFoldDB" id="A0A1H3BH27"/>
<evidence type="ECO:0000259" key="1">
    <source>
        <dbReference type="Pfam" id="PF09722"/>
    </source>
</evidence>
<evidence type="ECO:0000313" key="2">
    <source>
        <dbReference type="EMBL" id="SDX40684.1"/>
    </source>
</evidence>
<organism evidence="2 3">
    <name type="scientific">Thiocapsa roseopersicina</name>
    <dbReference type="NCBI Taxonomy" id="1058"/>
    <lineage>
        <taxon>Bacteria</taxon>
        <taxon>Pseudomonadati</taxon>
        <taxon>Pseudomonadota</taxon>
        <taxon>Gammaproteobacteria</taxon>
        <taxon>Chromatiales</taxon>
        <taxon>Chromatiaceae</taxon>
        <taxon>Thiocapsa</taxon>
    </lineage>
</organism>
<reference evidence="3" key="1">
    <citation type="submission" date="2016-10" db="EMBL/GenBank/DDBJ databases">
        <authorList>
            <person name="Varghese N."/>
            <person name="Submissions S."/>
        </authorList>
    </citation>
    <scope>NUCLEOTIDE SEQUENCE [LARGE SCALE GENOMIC DNA]</scope>
    <source>
        <strain evidence="3">DSM 217</strain>
    </source>
</reference>